<dbReference type="AlphaFoldDB" id="A0A8R1DP82"/>
<dbReference type="PANTHER" id="PTHR16469">
    <property type="entry name" value="UBIQUITIN-ASSOCIATED AND SH3 DOMAIN-CONTAINING BA-RELATED"/>
    <property type="match status" value="1"/>
</dbReference>
<evidence type="ECO:0000313" key="1">
    <source>
        <dbReference type="EnsemblMetazoa" id="CJA08251.1"/>
    </source>
</evidence>
<reference evidence="1" key="2">
    <citation type="submission" date="2022-06" db="UniProtKB">
        <authorList>
            <consortium name="EnsemblMetazoa"/>
        </authorList>
    </citation>
    <scope>IDENTIFICATION</scope>
    <source>
        <strain evidence="1">DF5081</strain>
    </source>
</reference>
<protein>
    <submittedName>
        <fullName evidence="1">Uncharacterized protein</fullName>
    </submittedName>
</protein>
<accession>A0A8R1DP82</accession>
<dbReference type="Proteomes" id="UP000005237">
    <property type="component" value="Unassembled WGS sequence"/>
</dbReference>
<name>A0A8R1DP82_CAEJA</name>
<dbReference type="PANTHER" id="PTHR16469:SF27">
    <property type="entry name" value="UBIQUITIN-ASSOCIATED AND SH3 DOMAIN-CONTAINING BA-RELATED"/>
    <property type="match status" value="1"/>
</dbReference>
<evidence type="ECO:0000313" key="2">
    <source>
        <dbReference type="Proteomes" id="UP000005237"/>
    </source>
</evidence>
<dbReference type="CDD" id="cd07067">
    <property type="entry name" value="HP_PGM_like"/>
    <property type="match status" value="1"/>
</dbReference>
<dbReference type="InterPro" id="IPR013078">
    <property type="entry name" value="His_Pase_superF_clade-1"/>
</dbReference>
<proteinExistence type="predicted"/>
<dbReference type="InterPro" id="IPR029033">
    <property type="entry name" value="His_PPase_superfam"/>
</dbReference>
<dbReference type="Gene3D" id="3.40.50.1240">
    <property type="entry name" value="Phosphoglycerate mutase-like"/>
    <property type="match status" value="1"/>
</dbReference>
<reference evidence="2" key="1">
    <citation type="submission" date="2010-08" db="EMBL/GenBank/DDBJ databases">
        <authorList>
            <consortium name="Caenorhabditis japonica Sequencing Consortium"/>
            <person name="Wilson R.K."/>
        </authorList>
    </citation>
    <scope>NUCLEOTIDE SEQUENCE [LARGE SCALE GENOMIC DNA]</scope>
    <source>
        <strain evidence="2">DF5081</strain>
    </source>
</reference>
<dbReference type="PROSITE" id="PS00175">
    <property type="entry name" value="PG_MUTASE"/>
    <property type="match status" value="1"/>
</dbReference>
<sequence length="225" mass="25798">MSRTIWLVRHGQRVDNVDKKWKANNPTKWDDPELTIRGKQQSHEVGKHFANMNIERIICSPYTRCVETAAEIVAMMENKAKICLEPGFMEPLYQVMDPPSLMTVAKLKEYTTQVDEDYKPVFEKVPAEPKGDLGCGERVTKTFKEVAKKFPNGNIIIVSHGTPIANIHAFLMGHWKYVGQCTISKITDMYGQSFRLDYYSNKKHLSQPFDLHEDEVIVPRAAPEK</sequence>
<dbReference type="Pfam" id="PF00300">
    <property type="entry name" value="His_Phos_1"/>
    <property type="match status" value="1"/>
</dbReference>
<dbReference type="EnsemblMetazoa" id="CJA08251.1">
    <property type="protein sequence ID" value="CJA08251.1"/>
    <property type="gene ID" value="WBGene00127456"/>
</dbReference>
<dbReference type="GO" id="GO:0016791">
    <property type="term" value="F:phosphatase activity"/>
    <property type="evidence" value="ECO:0007669"/>
    <property type="project" value="UniProtKB-ARBA"/>
</dbReference>
<dbReference type="SMART" id="SM00855">
    <property type="entry name" value="PGAM"/>
    <property type="match status" value="1"/>
</dbReference>
<dbReference type="InterPro" id="IPR001345">
    <property type="entry name" value="PG/BPGM_mutase_AS"/>
</dbReference>
<keyword evidence="2" id="KW-1185">Reference proteome</keyword>
<organism evidence="1 2">
    <name type="scientific">Caenorhabditis japonica</name>
    <dbReference type="NCBI Taxonomy" id="281687"/>
    <lineage>
        <taxon>Eukaryota</taxon>
        <taxon>Metazoa</taxon>
        <taxon>Ecdysozoa</taxon>
        <taxon>Nematoda</taxon>
        <taxon>Chromadorea</taxon>
        <taxon>Rhabditida</taxon>
        <taxon>Rhabditina</taxon>
        <taxon>Rhabditomorpha</taxon>
        <taxon>Rhabditoidea</taxon>
        <taxon>Rhabditidae</taxon>
        <taxon>Peloderinae</taxon>
        <taxon>Caenorhabditis</taxon>
    </lineage>
</organism>
<dbReference type="InterPro" id="IPR051710">
    <property type="entry name" value="Phosphatase_SH3-domain"/>
</dbReference>
<dbReference type="SUPFAM" id="SSF53254">
    <property type="entry name" value="Phosphoglycerate mutase-like"/>
    <property type="match status" value="1"/>
</dbReference>